<dbReference type="AlphaFoldDB" id="A0A6C0AJ57"/>
<feature type="compositionally biased region" description="Basic and acidic residues" evidence="1">
    <location>
        <begin position="262"/>
        <end position="278"/>
    </location>
</feature>
<reference evidence="2" key="1">
    <citation type="journal article" date="2020" name="Nature">
        <title>Giant virus diversity and host interactions through global metagenomics.</title>
        <authorList>
            <person name="Schulz F."/>
            <person name="Roux S."/>
            <person name="Paez-Espino D."/>
            <person name="Jungbluth S."/>
            <person name="Walsh D.A."/>
            <person name="Denef V.J."/>
            <person name="McMahon K.D."/>
            <person name="Konstantinidis K.T."/>
            <person name="Eloe-Fadrosh E.A."/>
            <person name="Kyrpides N.C."/>
            <person name="Woyke T."/>
        </authorList>
    </citation>
    <scope>NUCLEOTIDE SEQUENCE</scope>
    <source>
        <strain evidence="2">GVMAG-S-1035303-20</strain>
    </source>
</reference>
<name>A0A6C0AJ57_9ZZZZ</name>
<sequence length="320" mass="36866">MDWPESSHHITIIMSINDISNIISINHYKINLDNEEREAQRCLRNECGHGEEDRCVRHIATCGWHESVEEKRLLTVEEYMCMAPSVAEEFVKLWLRDNNEVSSHIMADNLRARVAALKATDPLGILTMFAFIVGDPSNDGLREEFYTFLEDDDDGPGVTESNLYWEMEKSMKAFANTKKATEAWEARVTAHAGPTCDQCGEAREGIGGRVCEQCDLEEQERKGDWGDLGPRISRDIPRRTHDDGFAEDYDGDDEEWETASQEEERRQEMVEERERQMETEEALNRAVFEHNSTQTSDPHIRVSYSVSHPLPNNWQEIVNR</sequence>
<evidence type="ECO:0000256" key="1">
    <source>
        <dbReference type="SAM" id="MobiDB-lite"/>
    </source>
</evidence>
<feature type="compositionally biased region" description="Acidic residues" evidence="1">
    <location>
        <begin position="245"/>
        <end position="261"/>
    </location>
</feature>
<evidence type="ECO:0000313" key="2">
    <source>
        <dbReference type="EMBL" id="QHS79808.1"/>
    </source>
</evidence>
<feature type="compositionally biased region" description="Polar residues" evidence="1">
    <location>
        <begin position="304"/>
        <end position="320"/>
    </location>
</feature>
<protein>
    <submittedName>
        <fullName evidence="2">Uncharacterized protein</fullName>
    </submittedName>
</protein>
<feature type="region of interest" description="Disordered" evidence="1">
    <location>
        <begin position="222"/>
        <end position="320"/>
    </location>
</feature>
<organism evidence="2">
    <name type="scientific">viral metagenome</name>
    <dbReference type="NCBI Taxonomy" id="1070528"/>
    <lineage>
        <taxon>unclassified sequences</taxon>
        <taxon>metagenomes</taxon>
        <taxon>organismal metagenomes</taxon>
    </lineage>
</organism>
<accession>A0A6C0AJ57</accession>
<dbReference type="EMBL" id="MN740653">
    <property type="protein sequence ID" value="QHS79808.1"/>
    <property type="molecule type" value="Genomic_DNA"/>
</dbReference>
<proteinExistence type="predicted"/>
<feature type="compositionally biased region" description="Basic and acidic residues" evidence="1">
    <location>
        <begin position="232"/>
        <end position="244"/>
    </location>
</feature>